<dbReference type="AlphaFoldDB" id="A0A1I5E0K5"/>
<sequence length="189" mass="21801">MKKNDPPHDLRHEEMLDFSRQNMLNSLQLFFSHTKYSLTLLTTILAASLAIAAFSFDKLQGAPEASRLALVLAAIFLILMGPVSYITYRLVGRYYRLYVSFYVYAARLHETYSSAIEHPWFADIQDKLGGPEHQQKNLFNKEAVSQFMENEITNGGRNSWYFYRWLIFILGAFGTIAGSFILGWLLIRQ</sequence>
<evidence type="ECO:0000313" key="2">
    <source>
        <dbReference type="EMBL" id="SFO04986.1"/>
    </source>
</evidence>
<keyword evidence="1" id="KW-0812">Transmembrane</keyword>
<dbReference type="EMBL" id="FOVJ01000006">
    <property type="protein sequence ID" value="SFO04986.1"/>
    <property type="molecule type" value="Genomic_DNA"/>
</dbReference>
<gene>
    <name evidence="2" type="ORF">SAMN05216386_2493</name>
</gene>
<evidence type="ECO:0000313" key="3">
    <source>
        <dbReference type="Proteomes" id="UP000183107"/>
    </source>
</evidence>
<organism evidence="2 3">
    <name type="scientific">Nitrosospira briensis</name>
    <dbReference type="NCBI Taxonomy" id="35799"/>
    <lineage>
        <taxon>Bacteria</taxon>
        <taxon>Pseudomonadati</taxon>
        <taxon>Pseudomonadota</taxon>
        <taxon>Betaproteobacteria</taxon>
        <taxon>Nitrosomonadales</taxon>
        <taxon>Nitrosomonadaceae</taxon>
        <taxon>Nitrosospira</taxon>
    </lineage>
</organism>
<keyword evidence="1" id="KW-1133">Transmembrane helix</keyword>
<evidence type="ECO:0000256" key="1">
    <source>
        <dbReference type="SAM" id="Phobius"/>
    </source>
</evidence>
<keyword evidence="1" id="KW-0472">Membrane</keyword>
<feature type="transmembrane region" description="Helical" evidence="1">
    <location>
        <begin position="36"/>
        <end position="56"/>
    </location>
</feature>
<protein>
    <submittedName>
        <fullName evidence="2">Uncharacterized protein</fullName>
    </submittedName>
</protein>
<name>A0A1I5E0K5_9PROT</name>
<accession>A0A1I5E0K5</accession>
<keyword evidence="3" id="KW-1185">Reference proteome</keyword>
<dbReference type="Proteomes" id="UP000183107">
    <property type="component" value="Unassembled WGS sequence"/>
</dbReference>
<proteinExistence type="predicted"/>
<reference evidence="3" key="1">
    <citation type="submission" date="2016-10" db="EMBL/GenBank/DDBJ databases">
        <authorList>
            <person name="Varghese N."/>
        </authorList>
    </citation>
    <scope>NUCLEOTIDE SEQUENCE [LARGE SCALE GENOMIC DNA]</scope>
    <source>
        <strain evidence="3">Nsp8</strain>
    </source>
</reference>
<dbReference type="RefSeq" id="WP_074797861.1">
    <property type="nucleotide sequence ID" value="NZ_FOVJ01000006.1"/>
</dbReference>
<feature type="transmembrane region" description="Helical" evidence="1">
    <location>
        <begin position="165"/>
        <end position="187"/>
    </location>
</feature>
<feature type="transmembrane region" description="Helical" evidence="1">
    <location>
        <begin position="68"/>
        <end position="88"/>
    </location>
</feature>